<dbReference type="GO" id="GO:0009424">
    <property type="term" value="C:bacterial-type flagellum hook"/>
    <property type="evidence" value="ECO:0007669"/>
    <property type="project" value="UniProtKB-UniRule"/>
</dbReference>
<dbReference type="Proteomes" id="UP000294813">
    <property type="component" value="Unassembled WGS sequence"/>
</dbReference>
<evidence type="ECO:0000259" key="6">
    <source>
        <dbReference type="Pfam" id="PF02465"/>
    </source>
</evidence>
<protein>
    <recommendedName>
        <fullName evidence="5">Flagellar hook-associated protein 2</fullName>
        <shortName evidence="5">HAP2</shortName>
    </recommendedName>
    <alternativeName>
        <fullName evidence="5">Flagellar cap protein</fullName>
    </alternativeName>
</protein>
<evidence type="ECO:0000256" key="2">
    <source>
        <dbReference type="ARBA" id="ARBA00011255"/>
    </source>
</evidence>
<dbReference type="OrthoDB" id="9776025at2"/>
<proteinExistence type="inferred from homology"/>
<evidence type="ECO:0000256" key="3">
    <source>
        <dbReference type="ARBA" id="ARBA00023054"/>
    </source>
</evidence>
<sequence length="627" mass="68958">MVMRLSGLSSGMDVDSMVKQLMNAERLSQDKLIQNKTLLEWKKSDYSSIYKAISDFRNTVYTNKLTSTLGPKAVTSNNEAAVTATANADAADMQHTISVTKLADVAKLTSTAPLGGTNKTSLNTQLGLTGNITFQVGDGTNFKQIELNAESNSIYDLVSKINNANLNIRANYDTTLDRFYLYTTKTGADTKIDLVQNALTDGLKLTLGANDTKKQVISTTVMDTTKNVTDTLKDFFKQPMATAFSDIADKTFDMYINDKKISVDLDTDTMSSLLTKINTSGAGVTASYDRDLNKFMITDSTRPNDTITTSELNFTSSDTSATDFMKNYLKFNPDTDVKDITYKKSVGQDAEFTLDNVTLKQPSNSFTISGVSYNLKAETGSTVTLKVSSDVDTAVKNVKAFIDAYNTFLEKINNKVAESRYSDYRPLTDAQKKEMNDDDIKAWEAKAKSGLLNRDSALSNLISTMRQNFSSPVTSLTGTYTSASSIGITTGNYKEGGKLYLDENKLRAAIQADPEVLRKVFSTDGDTTTQDGKTVPVTSTQGIAERLYVSLKKAMDSIALTAGTTASSNDQSFLGKQIKSFSTRISKMEDRLLDIENRYYKQFTAMEEAMQKMNSQSMWLSQQFSNG</sequence>
<dbReference type="GO" id="GO:0007155">
    <property type="term" value="P:cell adhesion"/>
    <property type="evidence" value="ECO:0007669"/>
    <property type="project" value="InterPro"/>
</dbReference>
<dbReference type="GO" id="GO:0009421">
    <property type="term" value="C:bacterial-type flagellum filament cap"/>
    <property type="evidence" value="ECO:0007669"/>
    <property type="project" value="InterPro"/>
</dbReference>
<dbReference type="AlphaFoldDB" id="A0A4R2RJS1"/>
<keyword evidence="8" id="KW-0282">Flagellum</keyword>
<dbReference type="InterPro" id="IPR010809">
    <property type="entry name" value="FliD_C"/>
</dbReference>
<dbReference type="InterPro" id="IPR040026">
    <property type="entry name" value="FliD"/>
</dbReference>
<keyword evidence="8" id="KW-0966">Cell projection</keyword>
<dbReference type="RefSeq" id="WP_131919299.1">
    <property type="nucleotide sequence ID" value="NZ_JAOQNU010000022.1"/>
</dbReference>
<evidence type="ECO:0000256" key="1">
    <source>
        <dbReference type="ARBA" id="ARBA00009764"/>
    </source>
</evidence>
<dbReference type="Pfam" id="PF07195">
    <property type="entry name" value="FliD_C"/>
    <property type="match status" value="1"/>
</dbReference>
<keyword evidence="8" id="KW-0969">Cilium</keyword>
<gene>
    <name evidence="8" type="ORF">EDD73_11273</name>
</gene>
<comment type="function">
    <text evidence="5">Required for morphogenesis and for the elongation of the flagellar filament by facilitating polymerization of the flagellin monomers at the tip of growing filament. Forms a capping structure, which prevents flagellin subunits (transported through the central channel of the flagellum) from leaking out without polymerization at the distal end.</text>
</comment>
<dbReference type="GO" id="GO:0005576">
    <property type="term" value="C:extracellular region"/>
    <property type="evidence" value="ECO:0007669"/>
    <property type="project" value="UniProtKB-SubCell"/>
</dbReference>
<keyword evidence="3" id="KW-0175">Coiled coil</keyword>
<comment type="caution">
    <text evidence="8">The sequence shown here is derived from an EMBL/GenBank/DDBJ whole genome shotgun (WGS) entry which is preliminary data.</text>
</comment>
<evidence type="ECO:0000256" key="5">
    <source>
        <dbReference type="RuleBase" id="RU362066"/>
    </source>
</evidence>
<evidence type="ECO:0000259" key="7">
    <source>
        <dbReference type="Pfam" id="PF07195"/>
    </source>
</evidence>
<comment type="similarity">
    <text evidence="1 5">Belongs to the FliD family.</text>
</comment>
<feature type="domain" description="Flagellar hook-associated protein 2 C-terminal" evidence="7">
    <location>
        <begin position="347"/>
        <end position="615"/>
    </location>
</feature>
<dbReference type="EMBL" id="SLXT01000012">
    <property type="protein sequence ID" value="TCP64112.1"/>
    <property type="molecule type" value="Genomic_DNA"/>
</dbReference>
<dbReference type="Pfam" id="PF02465">
    <property type="entry name" value="FliD_N"/>
    <property type="match status" value="1"/>
</dbReference>
<evidence type="ECO:0000313" key="9">
    <source>
        <dbReference type="Proteomes" id="UP000294813"/>
    </source>
</evidence>
<dbReference type="GO" id="GO:0071973">
    <property type="term" value="P:bacterial-type flagellum-dependent cell motility"/>
    <property type="evidence" value="ECO:0007669"/>
    <property type="project" value="TreeGrafter"/>
</dbReference>
<name>A0A4R2RJS1_9FIRM</name>
<keyword evidence="5" id="KW-0964">Secreted</keyword>
<reference evidence="8 9" key="1">
    <citation type="submission" date="2019-03" db="EMBL/GenBank/DDBJ databases">
        <title>Genomic Encyclopedia of Type Strains, Phase IV (KMG-IV): sequencing the most valuable type-strain genomes for metagenomic binning, comparative biology and taxonomic classification.</title>
        <authorList>
            <person name="Goeker M."/>
        </authorList>
    </citation>
    <scope>NUCLEOTIDE SEQUENCE [LARGE SCALE GENOMIC DNA]</scope>
    <source>
        <strain evidence="8 9">DSM 11170</strain>
    </source>
</reference>
<organism evidence="8 9">
    <name type="scientific">Heliophilum fasciatum</name>
    <dbReference type="NCBI Taxonomy" id="35700"/>
    <lineage>
        <taxon>Bacteria</taxon>
        <taxon>Bacillati</taxon>
        <taxon>Bacillota</taxon>
        <taxon>Clostridia</taxon>
        <taxon>Eubacteriales</taxon>
        <taxon>Heliobacteriaceae</taxon>
        <taxon>Heliophilum</taxon>
    </lineage>
</organism>
<comment type="subcellular location">
    <subcellularLocation>
        <location evidence="5">Secreted</location>
    </subcellularLocation>
    <subcellularLocation>
        <location evidence="5">Bacterial flagellum</location>
    </subcellularLocation>
</comment>
<keyword evidence="9" id="KW-1185">Reference proteome</keyword>
<evidence type="ECO:0000256" key="4">
    <source>
        <dbReference type="ARBA" id="ARBA00023143"/>
    </source>
</evidence>
<feature type="domain" description="Flagellar hook-associated protein 2 N-terminal" evidence="6">
    <location>
        <begin position="10"/>
        <end position="104"/>
    </location>
</feature>
<dbReference type="PANTHER" id="PTHR30288">
    <property type="entry name" value="FLAGELLAR CAP/ASSEMBLY PROTEIN FLID"/>
    <property type="match status" value="1"/>
</dbReference>
<keyword evidence="4 5" id="KW-0975">Bacterial flagellum</keyword>
<dbReference type="InterPro" id="IPR003481">
    <property type="entry name" value="FliD_N"/>
</dbReference>
<dbReference type="PANTHER" id="PTHR30288:SF0">
    <property type="entry name" value="FLAGELLAR HOOK-ASSOCIATED PROTEIN 2"/>
    <property type="match status" value="1"/>
</dbReference>
<evidence type="ECO:0000313" key="8">
    <source>
        <dbReference type="EMBL" id="TCP64112.1"/>
    </source>
</evidence>
<accession>A0A4R2RJS1</accession>
<comment type="subunit">
    <text evidence="2 5">Homopentamer.</text>
</comment>